<dbReference type="FunFam" id="3.30.479.30:FF:000004">
    <property type="entry name" value="Putative membrane protease family, stomatin"/>
    <property type="match status" value="1"/>
</dbReference>
<dbReference type="Pfam" id="PF01145">
    <property type="entry name" value="Band_7"/>
    <property type="match status" value="1"/>
</dbReference>
<dbReference type="Gene3D" id="3.30.479.30">
    <property type="entry name" value="Band 7 domain"/>
    <property type="match status" value="1"/>
</dbReference>
<dbReference type="SUPFAM" id="SSF117892">
    <property type="entry name" value="Band 7/SPFH domain"/>
    <property type="match status" value="1"/>
</dbReference>
<dbReference type="EMBL" id="MCFE01000119">
    <property type="protein sequence ID" value="ORX98160.1"/>
    <property type="molecule type" value="Genomic_DNA"/>
</dbReference>
<accession>A0A1Y1YJG0</accession>
<dbReference type="InterPro" id="IPR001107">
    <property type="entry name" value="Band_7"/>
</dbReference>
<dbReference type="InParanoid" id="A0A1Y1YJG0"/>
<comment type="caution">
    <text evidence="4">The sequence shown here is derived from an EMBL/GenBank/DDBJ whole genome shotgun (WGS) entry which is preliminary data.</text>
</comment>
<dbReference type="Gene3D" id="6.10.250.2090">
    <property type="match status" value="1"/>
</dbReference>
<feature type="region of interest" description="Disordered" evidence="2">
    <location>
        <begin position="1"/>
        <end position="34"/>
    </location>
</feature>
<dbReference type="InterPro" id="IPR043202">
    <property type="entry name" value="Band-7_stomatin-like"/>
</dbReference>
<dbReference type="GO" id="GO:0098552">
    <property type="term" value="C:side of membrane"/>
    <property type="evidence" value="ECO:0007669"/>
    <property type="project" value="UniProtKB-ARBA"/>
</dbReference>
<gene>
    <name evidence="4" type="ORF">K493DRAFT_214711</name>
</gene>
<reference evidence="4 5" key="1">
    <citation type="submission" date="2016-07" db="EMBL/GenBank/DDBJ databases">
        <title>Pervasive Adenine N6-methylation of Active Genes in Fungi.</title>
        <authorList>
            <consortium name="DOE Joint Genome Institute"/>
            <person name="Mondo S.J."/>
            <person name="Dannebaum R.O."/>
            <person name="Kuo R.C."/>
            <person name="Labutti K."/>
            <person name="Haridas S."/>
            <person name="Kuo A."/>
            <person name="Salamov A."/>
            <person name="Ahrendt S.R."/>
            <person name="Lipzen A."/>
            <person name="Sullivan W."/>
            <person name="Andreopoulos W.B."/>
            <person name="Clum A."/>
            <person name="Lindquist E."/>
            <person name="Daum C."/>
            <person name="Ramamoorthy G.K."/>
            <person name="Gryganskyi A."/>
            <person name="Culley D."/>
            <person name="Magnuson J.K."/>
            <person name="James T.Y."/>
            <person name="O'Malley M.A."/>
            <person name="Stajich J.E."/>
            <person name="Spatafora J.W."/>
            <person name="Visel A."/>
            <person name="Grigoriev I.V."/>
        </authorList>
    </citation>
    <scope>NUCLEOTIDE SEQUENCE [LARGE SCALE GENOMIC DNA]</scope>
    <source>
        <strain evidence="4 5">CBS 931.73</strain>
    </source>
</reference>
<dbReference type="CDD" id="cd13437">
    <property type="entry name" value="SPFH_alloslipin"/>
    <property type="match status" value="1"/>
</dbReference>
<protein>
    <recommendedName>
        <fullName evidence="3">Band 7 domain-containing protein</fullName>
    </recommendedName>
</protein>
<dbReference type="STRING" id="1314790.A0A1Y1YJG0"/>
<evidence type="ECO:0000256" key="1">
    <source>
        <dbReference type="ARBA" id="ARBA00008164"/>
    </source>
</evidence>
<proteinExistence type="inferred from homology"/>
<dbReference type="InterPro" id="IPR001972">
    <property type="entry name" value="Stomatin_HflK_fam"/>
</dbReference>
<dbReference type="AlphaFoldDB" id="A0A1Y1YJG0"/>
<evidence type="ECO:0000259" key="3">
    <source>
        <dbReference type="SMART" id="SM00244"/>
    </source>
</evidence>
<name>A0A1Y1YJG0_9FUNG</name>
<dbReference type="PANTHER" id="PTHR10264:SF19">
    <property type="entry name" value="AT06885P-RELATED"/>
    <property type="match status" value="1"/>
</dbReference>
<dbReference type="Proteomes" id="UP000193498">
    <property type="component" value="Unassembled WGS sequence"/>
</dbReference>
<comment type="similarity">
    <text evidence="1">Belongs to the band 7/mec-2 family.</text>
</comment>
<evidence type="ECO:0000313" key="4">
    <source>
        <dbReference type="EMBL" id="ORX98160.1"/>
    </source>
</evidence>
<keyword evidence="5" id="KW-1185">Reference proteome</keyword>
<dbReference type="PRINTS" id="PR00721">
    <property type="entry name" value="STOMATIN"/>
</dbReference>
<sequence length="307" mass="33948">MASAAVKSYGSTSTSNHNEADTEPITGQPSYANETRVDESQSFYSWWMDGLGNIMGSLGSIPCFFCCPNPYQQIDQGYVGLVSRFGRVYKTTDPGLVRINPLSEELIAVDVKIQIISIPNVRITTKDNVSITLDSVIYYHIVDPYQATYGVSNLRQALVERTQTTLRGVLGTRVLQDCIENRETIANDIRIMIDIPAREWGVKVESILIKDLEFSKELQESLSSAATQKRIGESKVIAAQAEVDSAKLMREAAEILNTPAAMQIRYLETLQTMSKHGNSKIIFMPTSENAGTNPAMHAANLNNITNM</sequence>
<dbReference type="OrthoDB" id="2105077at2759"/>
<dbReference type="PANTHER" id="PTHR10264">
    <property type="entry name" value="BAND 7 PROTEIN-RELATED"/>
    <property type="match status" value="1"/>
</dbReference>
<dbReference type="SMART" id="SM00244">
    <property type="entry name" value="PHB"/>
    <property type="match status" value="1"/>
</dbReference>
<evidence type="ECO:0000313" key="5">
    <source>
        <dbReference type="Proteomes" id="UP000193498"/>
    </source>
</evidence>
<feature type="domain" description="Band 7" evidence="3">
    <location>
        <begin position="69"/>
        <end position="226"/>
    </location>
</feature>
<dbReference type="GO" id="GO:0005886">
    <property type="term" value="C:plasma membrane"/>
    <property type="evidence" value="ECO:0007669"/>
    <property type="project" value="InterPro"/>
</dbReference>
<evidence type="ECO:0000256" key="2">
    <source>
        <dbReference type="SAM" id="MobiDB-lite"/>
    </source>
</evidence>
<organism evidence="4 5">
    <name type="scientific">Basidiobolus meristosporus CBS 931.73</name>
    <dbReference type="NCBI Taxonomy" id="1314790"/>
    <lineage>
        <taxon>Eukaryota</taxon>
        <taxon>Fungi</taxon>
        <taxon>Fungi incertae sedis</taxon>
        <taxon>Zoopagomycota</taxon>
        <taxon>Entomophthoromycotina</taxon>
        <taxon>Basidiobolomycetes</taxon>
        <taxon>Basidiobolales</taxon>
        <taxon>Basidiobolaceae</taxon>
        <taxon>Basidiobolus</taxon>
    </lineage>
</organism>
<dbReference type="InterPro" id="IPR036013">
    <property type="entry name" value="Band_7/SPFH_dom_sf"/>
</dbReference>